<evidence type="ECO:0000313" key="3">
    <source>
        <dbReference type="Proteomes" id="UP000658131"/>
    </source>
</evidence>
<dbReference type="PANTHER" id="PTHR39673">
    <property type="entry name" value="TUNGSTEN FORMYLMETHANOFURAN DEHYDROGENASE, SUBUNIT C (FWDC)"/>
    <property type="match status" value="1"/>
</dbReference>
<dbReference type="Pfam" id="PF01493">
    <property type="entry name" value="GXGXG"/>
    <property type="match status" value="1"/>
</dbReference>
<reference evidence="2 3" key="1">
    <citation type="submission" date="2020-08" db="EMBL/GenBank/DDBJ databases">
        <title>Genome public.</title>
        <authorList>
            <person name="Liu C."/>
            <person name="Sun Q."/>
        </authorList>
    </citation>
    <scope>NUCLEOTIDE SEQUENCE [LARGE SCALE GENOMIC DNA]</scope>
    <source>
        <strain evidence="2 3">BX1</strain>
    </source>
</reference>
<dbReference type="InterPro" id="IPR002489">
    <property type="entry name" value="Glu_synth_asu_C"/>
</dbReference>
<dbReference type="InterPro" id="IPR012061">
    <property type="entry name" value="Glu_synth_lsu_3"/>
</dbReference>
<evidence type="ECO:0000259" key="1">
    <source>
        <dbReference type="Pfam" id="PF01493"/>
    </source>
</evidence>
<proteinExistence type="predicted"/>
<dbReference type="InterPro" id="IPR036485">
    <property type="entry name" value="Glu_synth_asu_C_sf"/>
</dbReference>
<accession>A0ABR7NMG6</accession>
<dbReference type="PIRSF" id="PIRSF006519">
    <property type="entry name" value="GOGAT_dom3"/>
    <property type="match status" value="1"/>
</dbReference>
<dbReference type="PANTHER" id="PTHR39673:SF5">
    <property type="entry name" value="TUNGSTEN-CONTAINING FORMYLMETHANOFURAN DEHYDROGENASE 2 SUBUNIT C"/>
    <property type="match status" value="1"/>
</dbReference>
<name>A0ABR7NMG6_9FIRM</name>
<dbReference type="SUPFAM" id="SSF69336">
    <property type="entry name" value="Alpha subunit of glutamate synthase, C-terminal domain"/>
    <property type="match status" value="1"/>
</dbReference>
<protein>
    <submittedName>
        <fullName evidence="2">Glutamate synthase</fullName>
    </submittedName>
</protein>
<organism evidence="2 3">
    <name type="scientific">Yanshouia hominis</name>
    <dbReference type="NCBI Taxonomy" id="2763673"/>
    <lineage>
        <taxon>Bacteria</taxon>
        <taxon>Bacillati</taxon>
        <taxon>Bacillota</taxon>
        <taxon>Clostridia</taxon>
        <taxon>Eubacteriales</taxon>
        <taxon>Oscillospiraceae</taxon>
        <taxon>Yanshouia</taxon>
    </lineage>
</organism>
<keyword evidence="3" id="KW-1185">Reference proteome</keyword>
<dbReference type="EMBL" id="JACRTB010000038">
    <property type="protein sequence ID" value="MBC8577601.1"/>
    <property type="molecule type" value="Genomic_DNA"/>
</dbReference>
<feature type="domain" description="Glutamate synthase alpha subunit C-terminal" evidence="1">
    <location>
        <begin position="26"/>
        <end position="176"/>
    </location>
</feature>
<dbReference type="Proteomes" id="UP000658131">
    <property type="component" value="Unassembled WGS sequence"/>
</dbReference>
<evidence type="ECO:0000313" key="2">
    <source>
        <dbReference type="EMBL" id="MBC8577601.1"/>
    </source>
</evidence>
<sequence>MKIDAHHMDYLLLNQAVRRQTDSEVEIDHCLGQRFIGTGLANKTLVINGVPGNALGAYLDGGRIIVRGNAQDATGDTMNDGEIIIHGSSGDATGYSMRGGLILVKGNAGYRAGIHMKSYGEKSPVLVVGGAAGSFLGEYQAGGLILVLGIGCEDRAPYGYFCGTGMHGGRIVVRSDHIPENLPDQVAASDLTPGELEQIMPHIHRYCETFGIDPQSLLPHRFYVLTPNAKNPYQRLYAMN</sequence>
<dbReference type="RefSeq" id="WP_262400990.1">
    <property type="nucleotide sequence ID" value="NZ_JACRTB010000038.1"/>
</dbReference>
<dbReference type="Gene3D" id="2.160.20.60">
    <property type="entry name" value="Glutamate synthase, alpha subunit, C-terminal domain"/>
    <property type="match status" value="1"/>
</dbReference>
<comment type="caution">
    <text evidence="2">The sequence shown here is derived from an EMBL/GenBank/DDBJ whole genome shotgun (WGS) entry which is preliminary data.</text>
</comment>
<gene>
    <name evidence="2" type="ORF">H8717_14465</name>
</gene>